<sequence>GDGKLKIVGSIDTTVRNGAFCEPSSKIAEAAKPIVEWLGEFEAWAQVEGVLPDDWSIGFPEVLEGLEIGFLRRLRTALAAAHKEGK</sequence>
<name>A0A0F8W4X7_9ZZZZ</name>
<protein>
    <submittedName>
        <fullName evidence="1">Uncharacterized protein</fullName>
    </submittedName>
</protein>
<evidence type="ECO:0000313" key="1">
    <source>
        <dbReference type="EMBL" id="KKK51777.1"/>
    </source>
</evidence>
<organism evidence="1">
    <name type="scientific">marine sediment metagenome</name>
    <dbReference type="NCBI Taxonomy" id="412755"/>
    <lineage>
        <taxon>unclassified sequences</taxon>
        <taxon>metagenomes</taxon>
        <taxon>ecological metagenomes</taxon>
    </lineage>
</organism>
<gene>
    <name evidence="1" type="ORF">LCGC14_3111580</name>
</gene>
<comment type="caution">
    <text evidence="1">The sequence shown here is derived from an EMBL/GenBank/DDBJ whole genome shotgun (WGS) entry which is preliminary data.</text>
</comment>
<reference evidence="1" key="1">
    <citation type="journal article" date="2015" name="Nature">
        <title>Complex archaea that bridge the gap between prokaryotes and eukaryotes.</title>
        <authorList>
            <person name="Spang A."/>
            <person name="Saw J.H."/>
            <person name="Jorgensen S.L."/>
            <person name="Zaremba-Niedzwiedzka K."/>
            <person name="Martijn J."/>
            <person name="Lind A.E."/>
            <person name="van Eijk R."/>
            <person name="Schleper C."/>
            <person name="Guy L."/>
            <person name="Ettema T.J."/>
        </authorList>
    </citation>
    <scope>NUCLEOTIDE SEQUENCE</scope>
</reference>
<dbReference type="EMBL" id="LAZR01067343">
    <property type="protein sequence ID" value="KKK51777.1"/>
    <property type="molecule type" value="Genomic_DNA"/>
</dbReference>
<dbReference type="AlphaFoldDB" id="A0A0F8W4X7"/>
<feature type="non-terminal residue" evidence="1">
    <location>
        <position position="1"/>
    </location>
</feature>
<proteinExistence type="predicted"/>
<accession>A0A0F8W4X7</accession>